<name>A0A369CH82_9GAMM</name>
<dbReference type="OrthoDB" id="9814042at2"/>
<dbReference type="EMBL" id="QPJY01000002">
    <property type="protein sequence ID" value="RCX31837.1"/>
    <property type="molecule type" value="Genomic_DNA"/>
</dbReference>
<dbReference type="InterPro" id="IPR011990">
    <property type="entry name" value="TPR-like_helical_dom_sf"/>
</dbReference>
<evidence type="ECO:0000256" key="4">
    <source>
        <dbReference type="SAM" id="SignalP"/>
    </source>
</evidence>
<evidence type="ECO:0000313" key="5">
    <source>
        <dbReference type="EMBL" id="RCX31837.1"/>
    </source>
</evidence>
<dbReference type="SMART" id="SM00028">
    <property type="entry name" value="TPR"/>
    <property type="match status" value="4"/>
</dbReference>
<dbReference type="InterPro" id="IPR013360">
    <property type="entry name" value="Pilus_4_PilW"/>
</dbReference>
<dbReference type="Pfam" id="PF13431">
    <property type="entry name" value="TPR_17"/>
    <property type="match status" value="1"/>
</dbReference>
<keyword evidence="4" id="KW-0732">Signal</keyword>
<feature type="repeat" description="TPR" evidence="3">
    <location>
        <begin position="77"/>
        <end position="110"/>
    </location>
</feature>
<accession>A0A369CH82</accession>
<dbReference type="SUPFAM" id="SSF48452">
    <property type="entry name" value="TPR-like"/>
    <property type="match status" value="2"/>
</dbReference>
<comment type="caution">
    <text evidence="5">The sequence shown here is derived from an EMBL/GenBank/DDBJ whole genome shotgun (WGS) entry which is preliminary data.</text>
</comment>
<protein>
    <submittedName>
        <fullName evidence="5">Type IV pilus assembly protein PilF</fullName>
    </submittedName>
</protein>
<sequence>MRKALKGGWLLILVLALAGCNTLQSRTEPVTTIPGVDREPTKAEIYTNLGVAYMEGGRPDLAMSKLQRALQEDPRLPSAHHAMGLLRARLREYDAAESSFKRALELQPNYSEAHNNYGVFLCELKRYDDADREFQLALDNPLYRTPAMAYENAGQCALLAGRNEQAEKYFRSALGNNSRLPKSLYQLARIEFERGNRELAQDYLDRFLKVSEQTPQSLWLGIRLARAAGDDDRAASYALLLRARFPDSEENRLLMQTGNQ</sequence>
<evidence type="ECO:0000256" key="2">
    <source>
        <dbReference type="ARBA" id="ARBA00022803"/>
    </source>
</evidence>
<dbReference type="Pfam" id="PF13432">
    <property type="entry name" value="TPR_16"/>
    <property type="match status" value="1"/>
</dbReference>
<evidence type="ECO:0000256" key="1">
    <source>
        <dbReference type="ARBA" id="ARBA00022737"/>
    </source>
</evidence>
<dbReference type="Pfam" id="PF13181">
    <property type="entry name" value="TPR_8"/>
    <property type="match status" value="1"/>
</dbReference>
<feature type="repeat" description="TPR" evidence="3">
    <location>
        <begin position="43"/>
        <end position="76"/>
    </location>
</feature>
<dbReference type="PANTHER" id="PTHR44227:SF3">
    <property type="entry name" value="PROTEIN O-MANNOSYL-TRANSFERASE TMTC4"/>
    <property type="match status" value="1"/>
</dbReference>
<dbReference type="NCBIfam" id="TIGR02521">
    <property type="entry name" value="type_IV_pilW"/>
    <property type="match status" value="1"/>
</dbReference>
<feature type="chain" id="PRO_5016883856" evidence="4">
    <location>
        <begin position="19"/>
        <end position="260"/>
    </location>
</feature>
<dbReference type="InterPro" id="IPR013105">
    <property type="entry name" value="TPR_2"/>
</dbReference>
<dbReference type="Gene3D" id="1.25.40.10">
    <property type="entry name" value="Tetratricopeptide repeat domain"/>
    <property type="match status" value="1"/>
</dbReference>
<evidence type="ECO:0000256" key="3">
    <source>
        <dbReference type="PROSITE-ProRule" id="PRU00339"/>
    </source>
</evidence>
<dbReference type="AlphaFoldDB" id="A0A369CH82"/>
<dbReference type="RefSeq" id="WP_114278678.1">
    <property type="nucleotide sequence ID" value="NZ_QPJY01000002.1"/>
</dbReference>
<keyword evidence="1" id="KW-0677">Repeat</keyword>
<dbReference type="InterPro" id="IPR052346">
    <property type="entry name" value="O-mannosyl-transferase_TMTC"/>
</dbReference>
<dbReference type="PROSITE" id="PS51257">
    <property type="entry name" value="PROKAR_LIPOPROTEIN"/>
    <property type="match status" value="1"/>
</dbReference>
<dbReference type="PROSITE" id="PS50005">
    <property type="entry name" value="TPR"/>
    <property type="match status" value="2"/>
</dbReference>
<dbReference type="PROSITE" id="PS50293">
    <property type="entry name" value="TPR_REGION"/>
    <property type="match status" value="2"/>
</dbReference>
<keyword evidence="2 3" id="KW-0802">TPR repeat</keyword>
<dbReference type="PANTHER" id="PTHR44227">
    <property type="match status" value="1"/>
</dbReference>
<gene>
    <name evidence="5" type="ORF">DFQ59_102184</name>
</gene>
<reference evidence="5 6" key="1">
    <citation type="submission" date="2018-07" db="EMBL/GenBank/DDBJ databases">
        <title>Genomic Encyclopedia of Type Strains, Phase IV (KMG-IV): sequencing the most valuable type-strain genomes for metagenomic binning, comparative biology and taxonomic classification.</title>
        <authorList>
            <person name="Goeker M."/>
        </authorList>
    </citation>
    <scope>NUCLEOTIDE SEQUENCE [LARGE SCALE GENOMIC DNA]</scope>
    <source>
        <strain evidence="5 6">DSM 26407</strain>
    </source>
</reference>
<organism evidence="5 6">
    <name type="scientific">Thioalbus denitrificans</name>
    <dbReference type="NCBI Taxonomy" id="547122"/>
    <lineage>
        <taxon>Bacteria</taxon>
        <taxon>Pseudomonadati</taxon>
        <taxon>Pseudomonadota</taxon>
        <taxon>Gammaproteobacteria</taxon>
        <taxon>Chromatiales</taxon>
        <taxon>Ectothiorhodospiraceae</taxon>
        <taxon>Thioalbus</taxon>
    </lineage>
</organism>
<proteinExistence type="predicted"/>
<evidence type="ECO:0000313" key="6">
    <source>
        <dbReference type="Proteomes" id="UP000252707"/>
    </source>
</evidence>
<dbReference type="Pfam" id="PF07719">
    <property type="entry name" value="TPR_2"/>
    <property type="match status" value="1"/>
</dbReference>
<dbReference type="Proteomes" id="UP000252707">
    <property type="component" value="Unassembled WGS sequence"/>
</dbReference>
<keyword evidence="6" id="KW-1185">Reference proteome</keyword>
<dbReference type="InterPro" id="IPR019734">
    <property type="entry name" value="TPR_rpt"/>
</dbReference>
<feature type="signal peptide" evidence="4">
    <location>
        <begin position="1"/>
        <end position="18"/>
    </location>
</feature>